<dbReference type="Proteomes" id="UP000321570">
    <property type="component" value="Unassembled WGS sequence"/>
</dbReference>
<dbReference type="EMBL" id="CABIJS010000321">
    <property type="protein sequence ID" value="VUZ48847.1"/>
    <property type="molecule type" value="Genomic_DNA"/>
</dbReference>
<organism evidence="1 2">
    <name type="scientific">Hymenolepis diminuta</name>
    <name type="common">Rat tapeworm</name>
    <dbReference type="NCBI Taxonomy" id="6216"/>
    <lineage>
        <taxon>Eukaryota</taxon>
        <taxon>Metazoa</taxon>
        <taxon>Spiralia</taxon>
        <taxon>Lophotrochozoa</taxon>
        <taxon>Platyhelminthes</taxon>
        <taxon>Cestoda</taxon>
        <taxon>Eucestoda</taxon>
        <taxon>Cyclophyllidea</taxon>
        <taxon>Hymenolepididae</taxon>
        <taxon>Hymenolepis</taxon>
    </lineage>
</organism>
<proteinExistence type="predicted"/>
<dbReference type="AlphaFoldDB" id="A0A564YNJ0"/>
<keyword evidence="2" id="KW-1185">Reference proteome</keyword>
<gene>
    <name evidence="1" type="ORF">WMSIL1_LOCUS8158</name>
</gene>
<sequence length="54" mass="6352">MWQDRSSGSKHRLLSSGYRTQAFAEIQGTNPDYIEQLEQLKRLNCKLPLYYFGL</sequence>
<evidence type="ECO:0000313" key="2">
    <source>
        <dbReference type="Proteomes" id="UP000321570"/>
    </source>
</evidence>
<protein>
    <submittedName>
        <fullName evidence="1">Uncharacterized protein</fullName>
    </submittedName>
</protein>
<evidence type="ECO:0000313" key="1">
    <source>
        <dbReference type="EMBL" id="VUZ48847.1"/>
    </source>
</evidence>
<accession>A0A564YNJ0</accession>
<reference evidence="1 2" key="1">
    <citation type="submission" date="2019-07" db="EMBL/GenBank/DDBJ databases">
        <authorList>
            <person name="Jastrzebski P J."/>
            <person name="Paukszto L."/>
            <person name="Jastrzebski P J."/>
        </authorList>
    </citation>
    <scope>NUCLEOTIDE SEQUENCE [LARGE SCALE GENOMIC DNA]</scope>
    <source>
        <strain evidence="1 2">WMS-il1</strain>
    </source>
</reference>
<name>A0A564YNJ0_HYMDI</name>